<dbReference type="Pfam" id="PF05577">
    <property type="entry name" value="Peptidase_S28"/>
    <property type="match status" value="2"/>
</dbReference>
<evidence type="ECO:0000256" key="3">
    <source>
        <dbReference type="ARBA" id="ARBA00022729"/>
    </source>
</evidence>
<keyword evidence="4" id="KW-0378">Hydrolase</keyword>
<reference evidence="7" key="1">
    <citation type="submission" date="2019-11" db="EMBL/GenBank/DDBJ databases">
        <title>Bipolaris sorokiniana Genome sequencing.</title>
        <authorList>
            <person name="Wang H."/>
        </authorList>
    </citation>
    <scope>NUCLEOTIDE SEQUENCE</scope>
</reference>
<dbReference type="OMA" id="GHHWDSY"/>
<dbReference type="InterPro" id="IPR008758">
    <property type="entry name" value="Peptidase_S28"/>
</dbReference>
<dbReference type="Gene3D" id="3.40.50.1820">
    <property type="entry name" value="alpha/beta hydrolase"/>
    <property type="match status" value="2"/>
</dbReference>
<dbReference type="SUPFAM" id="SSF53474">
    <property type="entry name" value="alpha/beta-Hydrolases"/>
    <property type="match status" value="1"/>
</dbReference>
<keyword evidence="3 6" id="KW-0732">Signal</keyword>
<evidence type="ECO:0000313" key="7">
    <source>
        <dbReference type="EMBL" id="KAF5850949.1"/>
    </source>
</evidence>
<comment type="caution">
    <text evidence="7">The sequence shown here is derived from an EMBL/GenBank/DDBJ whole genome shotgun (WGS) entry which is preliminary data.</text>
</comment>
<evidence type="ECO:0000256" key="6">
    <source>
        <dbReference type="SAM" id="SignalP"/>
    </source>
</evidence>
<dbReference type="PANTHER" id="PTHR11010">
    <property type="entry name" value="PROTEASE S28 PRO-X CARBOXYPEPTIDASE-RELATED"/>
    <property type="match status" value="1"/>
</dbReference>
<comment type="similarity">
    <text evidence="1">Belongs to the peptidase S28 family.</text>
</comment>
<evidence type="ECO:0000256" key="5">
    <source>
        <dbReference type="ARBA" id="ARBA00023180"/>
    </source>
</evidence>
<dbReference type="PANTHER" id="PTHR11010:SF117">
    <property type="entry name" value="SERINE PROTEASE 16"/>
    <property type="match status" value="1"/>
</dbReference>
<dbReference type="GO" id="GO:0070008">
    <property type="term" value="F:serine-type exopeptidase activity"/>
    <property type="evidence" value="ECO:0007669"/>
    <property type="project" value="InterPro"/>
</dbReference>
<evidence type="ECO:0000256" key="2">
    <source>
        <dbReference type="ARBA" id="ARBA00022670"/>
    </source>
</evidence>
<evidence type="ECO:0000256" key="4">
    <source>
        <dbReference type="ARBA" id="ARBA00022801"/>
    </source>
</evidence>
<proteinExistence type="inferred from homology"/>
<feature type="signal peptide" evidence="6">
    <location>
        <begin position="1"/>
        <end position="19"/>
    </location>
</feature>
<dbReference type="EMBL" id="WNKQ01000006">
    <property type="protein sequence ID" value="KAF5850949.1"/>
    <property type="molecule type" value="Genomic_DNA"/>
</dbReference>
<feature type="chain" id="PRO_5034074578" evidence="6">
    <location>
        <begin position="20"/>
        <end position="531"/>
    </location>
</feature>
<dbReference type="Proteomes" id="UP000624244">
    <property type="component" value="Unassembled WGS sequence"/>
</dbReference>
<evidence type="ECO:0000313" key="8">
    <source>
        <dbReference type="Proteomes" id="UP000624244"/>
    </source>
</evidence>
<dbReference type="AlphaFoldDB" id="A0A8H6DWZ0"/>
<keyword evidence="5" id="KW-0325">Glycoprotein</keyword>
<name>A0A8H6DWZ0_COCSA</name>
<sequence>MKVQLLALLASSLAVLASARTPASAPLKGRLEKRQWAYDAHTIDQPIDHFPHSDRYVPHTNGTFKQRYFFDKSYYKPGGPVFLYLAGETWGEWTLDNLQTGIIQILMKKFNGLGVILENRYYGYSFPYNTTTTDELRFLTTEQTIADNEYFRQHVKFPGVDADLSSPDTPWVMYGGSLAGSQVAFTMKMYNEIFAGGIASSATITVQYEYPNWYKPLMKFAPSDCISRIISIIDKMDALIESGNTAAIQQLKDIFGLGSLSSLGDFASTISFPLGGPLSYPTYTWQELNWVTRDGSNDFWHFCSNITNPNPPASNLAIDTALSAHSNGEAWTGLGNYTAYIKSVVLPLCTTGRINSTDNGCFSTQNTTFYADPTNTNTRSYLYSTCTEIASYQTAPRTGPSLISRVLTVDYNQAWCNQSFPPGTYSRIPPRPEIEYNNVYGSSNMRVKNLAFIDGAADVWLDQCYHSTLLDGIRVSSDDYPSYLIVDAGHVWDGEGIGDVEKEPQFMREAHLWEMRTVARFLERWREKKRG</sequence>
<protein>
    <submittedName>
        <fullName evidence="7">Uncharacterized protein</fullName>
    </submittedName>
</protein>
<keyword evidence="2" id="KW-0645">Protease</keyword>
<dbReference type="GO" id="GO:0008239">
    <property type="term" value="F:dipeptidyl-peptidase activity"/>
    <property type="evidence" value="ECO:0007669"/>
    <property type="project" value="TreeGrafter"/>
</dbReference>
<dbReference type="InterPro" id="IPR029058">
    <property type="entry name" value="AB_hydrolase_fold"/>
</dbReference>
<organism evidence="7 8">
    <name type="scientific">Cochliobolus sativus</name>
    <name type="common">Common root rot and spot blotch fungus</name>
    <name type="synonym">Bipolaris sorokiniana</name>
    <dbReference type="NCBI Taxonomy" id="45130"/>
    <lineage>
        <taxon>Eukaryota</taxon>
        <taxon>Fungi</taxon>
        <taxon>Dikarya</taxon>
        <taxon>Ascomycota</taxon>
        <taxon>Pezizomycotina</taxon>
        <taxon>Dothideomycetes</taxon>
        <taxon>Pleosporomycetidae</taxon>
        <taxon>Pleosporales</taxon>
        <taxon>Pleosporineae</taxon>
        <taxon>Pleosporaceae</taxon>
        <taxon>Bipolaris</taxon>
    </lineage>
</organism>
<dbReference type="GO" id="GO:0006508">
    <property type="term" value="P:proteolysis"/>
    <property type="evidence" value="ECO:0007669"/>
    <property type="project" value="UniProtKB-KW"/>
</dbReference>
<accession>A0A8H6DWZ0</accession>
<gene>
    <name evidence="7" type="ORF">GGP41_010616</name>
</gene>
<evidence type="ECO:0000256" key="1">
    <source>
        <dbReference type="ARBA" id="ARBA00011079"/>
    </source>
</evidence>